<dbReference type="RefSeq" id="WP_189565411.1">
    <property type="nucleotide sequence ID" value="NZ_BMXF01000003.1"/>
</dbReference>
<dbReference type="GO" id="GO:0006046">
    <property type="term" value="P:N-acetylglucosamine catabolic process"/>
    <property type="evidence" value="ECO:0007669"/>
    <property type="project" value="TreeGrafter"/>
</dbReference>
<dbReference type="GO" id="GO:0042802">
    <property type="term" value="F:identical protein binding"/>
    <property type="evidence" value="ECO:0007669"/>
    <property type="project" value="TreeGrafter"/>
</dbReference>
<evidence type="ECO:0000313" key="3">
    <source>
        <dbReference type="Proteomes" id="UP000598271"/>
    </source>
</evidence>
<evidence type="ECO:0000313" key="2">
    <source>
        <dbReference type="EMBL" id="GHB74807.1"/>
    </source>
</evidence>
<gene>
    <name evidence="2" type="primary">nagB</name>
    <name evidence="2" type="ORF">GCM10007390_30580</name>
</gene>
<dbReference type="GO" id="GO:0004342">
    <property type="term" value="F:glucosamine-6-phosphate deaminase activity"/>
    <property type="evidence" value="ECO:0007669"/>
    <property type="project" value="InterPro"/>
</dbReference>
<name>A0A8J3G9P4_9BACT</name>
<dbReference type="SUPFAM" id="SSF100950">
    <property type="entry name" value="NagB/RpiA/CoA transferase-like"/>
    <property type="match status" value="1"/>
</dbReference>
<dbReference type="GO" id="GO:0019262">
    <property type="term" value="P:N-acetylneuraminate catabolic process"/>
    <property type="evidence" value="ECO:0007669"/>
    <property type="project" value="TreeGrafter"/>
</dbReference>
<dbReference type="AlphaFoldDB" id="A0A8J3G9P4"/>
<evidence type="ECO:0000259" key="1">
    <source>
        <dbReference type="Pfam" id="PF01182"/>
    </source>
</evidence>
<dbReference type="GO" id="GO:0006043">
    <property type="term" value="P:glucosamine catabolic process"/>
    <property type="evidence" value="ECO:0007669"/>
    <property type="project" value="TreeGrafter"/>
</dbReference>
<proteinExistence type="predicted"/>
<dbReference type="GO" id="GO:0005975">
    <property type="term" value="P:carbohydrate metabolic process"/>
    <property type="evidence" value="ECO:0007669"/>
    <property type="project" value="InterPro"/>
</dbReference>
<organism evidence="2 3">
    <name type="scientific">Persicitalea jodogahamensis</name>
    <dbReference type="NCBI Taxonomy" id="402147"/>
    <lineage>
        <taxon>Bacteria</taxon>
        <taxon>Pseudomonadati</taxon>
        <taxon>Bacteroidota</taxon>
        <taxon>Cytophagia</taxon>
        <taxon>Cytophagales</taxon>
        <taxon>Spirosomataceae</taxon>
        <taxon>Persicitalea</taxon>
    </lineage>
</organism>
<accession>A0A8J3G9P4</accession>
<comment type="caution">
    <text evidence="2">The sequence shown here is derived from an EMBL/GenBank/DDBJ whole genome shotgun (WGS) entry which is preliminary data.</text>
</comment>
<dbReference type="EMBL" id="BMXF01000003">
    <property type="protein sequence ID" value="GHB74807.1"/>
    <property type="molecule type" value="Genomic_DNA"/>
</dbReference>
<dbReference type="InterPro" id="IPR006148">
    <property type="entry name" value="Glc/Gal-6P_isomerase"/>
</dbReference>
<dbReference type="Proteomes" id="UP000598271">
    <property type="component" value="Unassembled WGS sequence"/>
</dbReference>
<dbReference type="Gene3D" id="3.40.50.1360">
    <property type="match status" value="1"/>
</dbReference>
<dbReference type="CDD" id="cd01399">
    <property type="entry name" value="GlcN6P_deaminase"/>
    <property type="match status" value="1"/>
</dbReference>
<dbReference type="PANTHER" id="PTHR11280">
    <property type="entry name" value="GLUCOSAMINE-6-PHOSPHATE ISOMERASE"/>
    <property type="match status" value="1"/>
</dbReference>
<reference evidence="2 3" key="1">
    <citation type="journal article" date="2014" name="Int. J. Syst. Evol. Microbiol.">
        <title>Complete genome sequence of Corynebacterium casei LMG S-19264T (=DSM 44701T), isolated from a smear-ripened cheese.</title>
        <authorList>
            <consortium name="US DOE Joint Genome Institute (JGI-PGF)"/>
            <person name="Walter F."/>
            <person name="Albersmeier A."/>
            <person name="Kalinowski J."/>
            <person name="Ruckert C."/>
        </authorList>
    </citation>
    <scope>NUCLEOTIDE SEQUENCE [LARGE SCALE GENOMIC DNA]</scope>
    <source>
        <strain evidence="2 3">KCTC 12866</strain>
    </source>
</reference>
<dbReference type="GO" id="GO:0005737">
    <property type="term" value="C:cytoplasm"/>
    <property type="evidence" value="ECO:0007669"/>
    <property type="project" value="TreeGrafter"/>
</dbReference>
<dbReference type="PANTHER" id="PTHR11280:SF6">
    <property type="entry name" value="GLUCOSAMINE-6-PHOSPHATE ISOMERASE NAGB"/>
    <property type="match status" value="1"/>
</dbReference>
<dbReference type="InterPro" id="IPR037171">
    <property type="entry name" value="NagB/RpiA_transferase-like"/>
</dbReference>
<feature type="domain" description="Glucosamine/galactosamine-6-phosphate isomerase" evidence="1">
    <location>
        <begin position="26"/>
        <end position="243"/>
    </location>
</feature>
<dbReference type="Pfam" id="PF01182">
    <property type="entry name" value="Glucosamine_iso"/>
    <property type="match status" value="1"/>
</dbReference>
<keyword evidence="3" id="KW-1185">Reference proteome</keyword>
<protein>
    <submittedName>
        <fullName evidence="2">Glucosamine-6-phosphate deaminase</fullName>
    </submittedName>
</protein>
<dbReference type="InterPro" id="IPR004547">
    <property type="entry name" value="Glucosamine6P_isomerase"/>
</dbReference>
<sequence length="270" mass="30135">MTFKMYSARSFEVENLQVEVLENRPEMGALAALSVTQKIRELLLTQEKVNIIFASAPSQNEFLAAMAANVNLEWNKVRAFHMDEYIGLPSDAPQSFGEYLREKLFSKVPINEVFYLDGNAPDPGAECRRYAELLAKYPTDIVCMGIGENCHIAFNDPHAADFDDPDLVKEVKLDLRSREQQVHDGCFPSLDQVPVSALTLTIPALTRARHLFCVVPGSTKTVAVSHTLSEPVSKEFPATIMRRHPSATLFLDPESAGKFSTRSQLFQSLN</sequence>